<dbReference type="InterPro" id="IPR012862">
    <property type="entry name" value="DUF1635"/>
</dbReference>
<evidence type="ECO:0000256" key="1">
    <source>
        <dbReference type="SAM" id="Coils"/>
    </source>
</evidence>
<dbReference type="FunCoup" id="A0A059D558">
    <property type="interactions" value="797"/>
</dbReference>
<evidence type="ECO:0000313" key="2">
    <source>
        <dbReference type="EMBL" id="KCW85619.1"/>
    </source>
</evidence>
<dbReference type="KEGG" id="egr:104432771"/>
<keyword evidence="1" id="KW-0175">Coiled coil</keyword>
<dbReference type="OMA" id="CESGMIT"/>
<dbReference type="OrthoDB" id="778241at2759"/>
<dbReference type="Pfam" id="PF07795">
    <property type="entry name" value="DUF1635"/>
    <property type="match status" value="1"/>
</dbReference>
<dbReference type="AlphaFoldDB" id="A0A059D558"/>
<proteinExistence type="predicted"/>
<accession>A0A059D558</accession>
<gene>
    <name evidence="2" type="ORF">EUGRSUZ_B02404</name>
</gene>
<protein>
    <submittedName>
        <fullName evidence="2">Uncharacterized protein</fullName>
    </submittedName>
</protein>
<feature type="coiled-coil region" evidence="1">
    <location>
        <begin position="25"/>
        <end position="80"/>
    </location>
</feature>
<dbReference type="eggNOG" id="ENOG502R3H5">
    <property type="taxonomic scope" value="Eukaryota"/>
</dbReference>
<reference evidence="2" key="1">
    <citation type="submission" date="2013-07" db="EMBL/GenBank/DDBJ databases">
        <title>The genome of Eucalyptus grandis.</title>
        <authorList>
            <person name="Schmutz J."/>
            <person name="Hayes R."/>
            <person name="Myburg A."/>
            <person name="Tuskan G."/>
            <person name="Grattapaglia D."/>
            <person name="Rokhsar D.S."/>
        </authorList>
    </citation>
    <scope>NUCLEOTIDE SEQUENCE</scope>
    <source>
        <tissue evidence="2">Leaf extractions</tissue>
    </source>
</reference>
<organism evidence="2">
    <name type="scientific">Eucalyptus grandis</name>
    <name type="common">Flooded gum</name>
    <dbReference type="NCBI Taxonomy" id="71139"/>
    <lineage>
        <taxon>Eukaryota</taxon>
        <taxon>Viridiplantae</taxon>
        <taxon>Streptophyta</taxon>
        <taxon>Embryophyta</taxon>
        <taxon>Tracheophyta</taxon>
        <taxon>Spermatophyta</taxon>
        <taxon>Magnoliopsida</taxon>
        <taxon>eudicotyledons</taxon>
        <taxon>Gunneridae</taxon>
        <taxon>Pentapetalae</taxon>
        <taxon>rosids</taxon>
        <taxon>malvids</taxon>
        <taxon>Myrtales</taxon>
        <taxon>Myrtaceae</taxon>
        <taxon>Myrtoideae</taxon>
        <taxon>Eucalypteae</taxon>
        <taxon>Eucalyptus</taxon>
    </lineage>
</organism>
<dbReference type="PANTHER" id="PTHR33431:SF12">
    <property type="entry name" value="HIGH MOBILITY GROUP BOX PROTEIN, PUTATIVE (DUF1635)-RELATED"/>
    <property type="match status" value="1"/>
</dbReference>
<dbReference type="PANTHER" id="PTHR33431">
    <property type="entry name" value="ENABLED-LIKE PROTEIN (DUF1635)"/>
    <property type="match status" value="1"/>
</dbReference>
<name>A0A059D558_EUCGR</name>
<dbReference type="EMBL" id="KK198754">
    <property type="protein sequence ID" value="KCW85619.1"/>
    <property type="molecule type" value="Genomic_DNA"/>
</dbReference>
<sequence length="317" mass="34441">MDELGSLWSCQENMEELKQKILCNSLELEAVKMEASEKLEKYKEHAKHLVNLLKIAYQERDEARDQLQKLTNKLTSQSINDISSLFSQQKHPDGFLMPVKANSGLTESSSLSDTYNNHRSHGSSPVNSFLDAVSSPDLSNINVVDSGSMGFINQPYGQEYSGAMTSGSISFVNAKFDRASVIIDDLVKGKALPQKGRLLQAVIGAGPLLQTLLVAGPLPRWRNPPPLQQFKIPPVSVKSCDLANACLKTGANASNYLLTTMNQSPHPDVSRVSSHMCSASVLNFAGGAGLYQGHGWLMPSVGGVGNQIPAGKRQRFQ</sequence>
<dbReference type="STRING" id="71139.A0A059D558"/>
<dbReference type="InParanoid" id="A0A059D558"/>
<dbReference type="Gramene" id="KCW85619">
    <property type="protein sequence ID" value="KCW85619"/>
    <property type="gene ID" value="EUGRSUZ_B02404"/>
</dbReference>